<evidence type="ECO:0000313" key="1">
    <source>
        <dbReference type="EMBL" id="JAA86414.1"/>
    </source>
</evidence>
<organism evidence="1">
    <name type="scientific">Pararge aegeria</name>
    <name type="common">speckled wood butterfly</name>
    <dbReference type="NCBI Taxonomy" id="116150"/>
    <lineage>
        <taxon>Eukaryota</taxon>
        <taxon>Metazoa</taxon>
        <taxon>Ecdysozoa</taxon>
        <taxon>Arthropoda</taxon>
        <taxon>Hexapoda</taxon>
        <taxon>Insecta</taxon>
        <taxon>Pterygota</taxon>
        <taxon>Neoptera</taxon>
        <taxon>Endopterygota</taxon>
        <taxon>Lepidoptera</taxon>
        <taxon>Glossata</taxon>
        <taxon>Ditrysia</taxon>
        <taxon>Papilionoidea</taxon>
        <taxon>Nymphalidae</taxon>
        <taxon>Satyrinae</taxon>
        <taxon>Satyrini</taxon>
        <taxon>Parargina</taxon>
        <taxon>Pararge</taxon>
    </lineage>
</organism>
<sequence length="83" mass="9771">MYCNLTRQQQQKITAFLYFSPSIQLCSAREIASARVAKKCFKFDKYMTFSKILSCQIPDTVCWCEFYNNIYYTNLTINASMSF</sequence>
<proteinExistence type="predicted"/>
<feature type="non-terminal residue" evidence="1">
    <location>
        <position position="83"/>
    </location>
</feature>
<accession>S4P817</accession>
<reference evidence="1" key="1">
    <citation type="journal article" date="2013" name="BMC Genomics">
        <title>Unscrambling butterfly oogenesis.</title>
        <authorList>
            <person name="Carter J.M."/>
            <person name="Baker S.C."/>
            <person name="Pink R."/>
            <person name="Carter D.R."/>
            <person name="Collins A."/>
            <person name="Tomlin J."/>
            <person name="Gibbs M."/>
            <person name="Breuker C.J."/>
        </authorList>
    </citation>
    <scope>NUCLEOTIDE SEQUENCE</scope>
    <source>
        <tissue evidence="1">Ovary</tissue>
    </source>
</reference>
<dbReference type="EMBL" id="GAIX01006146">
    <property type="protein sequence ID" value="JAA86414.1"/>
    <property type="molecule type" value="Transcribed_RNA"/>
</dbReference>
<protein>
    <submittedName>
        <fullName evidence="1">Uncharacterized protein</fullName>
    </submittedName>
</protein>
<name>S4P817_9NEOP</name>
<dbReference type="AlphaFoldDB" id="S4P817"/>
<reference evidence="1" key="2">
    <citation type="submission" date="2013-05" db="EMBL/GenBank/DDBJ databases">
        <authorList>
            <person name="Carter J.-M."/>
            <person name="Baker S.C."/>
            <person name="Pink R."/>
            <person name="Carter D.R.F."/>
            <person name="Collins A."/>
            <person name="Tomlin J."/>
            <person name="Gibbs M."/>
            <person name="Breuker C.J."/>
        </authorList>
    </citation>
    <scope>NUCLEOTIDE SEQUENCE</scope>
    <source>
        <tissue evidence="1">Ovary</tissue>
    </source>
</reference>